<dbReference type="Pfam" id="PF13466">
    <property type="entry name" value="STAS_2"/>
    <property type="match status" value="1"/>
</dbReference>
<dbReference type="PANTHER" id="PTHR35849">
    <property type="entry name" value="BLR2341 PROTEIN"/>
    <property type="match status" value="1"/>
</dbReference>
<dbReference type="Gene3D" id="3.30.750.24">
    <property type="entry name" value="STAS domain"/>
    <property type="match status" value="1"/>
</dbReference>
<dbReference type="STRING" id="1005945.SAMN05216561_104173"/>
<reference evidence="2 3" key="1">
    <citation type="submission" date="2016-10" db="EMBL/GenBank/DDBJ databases">
        <authorList>
            <person name="de Groot N.N."/>
        </authorList>
    </citation>
    <scope>NUCLEOTIDE SEQUENCE [LARGE SCALE GENOMIC DNA]</scope>
    <source>
        <strain evidence="2 3">CGMCC 1.11156</strain>
    </source>
</reference>
<dbReference type="SUPFAM" id="SSF52091">
    <property type="entry name" value="SpoIIaa-like"/>
    <property type="match status" value="1"/>
</dbReference>
<evidence type="ECO:0000313" key="2">
    <source>
        <dbReference type="EMBL" id="SFI04897.1"/>
    </source>
</evidence>
<keyword evidence="3" id="KW-1185">Reference proteome</keyword>
<dbReference type="InterPro" id="IPR052746">
    <property type="entry name" value="MlaB_ABC_Transporter"/>
</dbReference>
<feature type="domain" description="STAS" evidence="1">
    <location>
        <begin position="1"/>
        <end position="102"/>
    </location>
</feature>
<gene>
    <name evidence="2" type="ORF">SAMN05216561_104173</name>
</gene>
<evidence type="ECO:0000313" key="3">
    <source>
        <dbReference type="Proteomes" id="UP000198649"/>
    </source>
</evidence>
<dbReference type="InterPro" id="IPR002645">
    <property type="entry name" value="STAS_dom"/>
</dbReference>
<dbReference type="Proteomes" id="UP000198649">
    <property type="component" value="Unassembled WGS sequence"/>
</dbReference>
<dbReference type="PANTHER" id="PTHR35849:SF2">
    <property type="entry name" value="BLR2341 PROTEIN"/>
    <property type="match status" value="1"/>
</dbReference>
<protein>
    <submittedName>
        <fullName evidence="2">Anti-anti-sigma factor</fullName>
    </submittedName>
</protein>
<name>A0A1I3F116_9ACTN</name>
<organism evidence="2 3">
    <name type="scientific">Nocardioides psychrotolerans</name>
    <dbReference type="NCBI Taxonomy" id="1005945"/>
    <lineage>
        <taxon>Bacteria</taxon>
        <taxon>Bacillati</taxon>
        <taxon>Actinomycetota</taxon>
        <taxon>Actinomycetes</taxon>
        <taxon>Propionibacteriales</taxon>
        <taxon>Nocardioidaceae</taxon>
        <taxon>Nocardioides</taxon>
    </lineage>
</organism>
<dbReference type="CDD" id="cd07043">
    <property type="entry name" value="STAS_anti-anti-sigma_factors"/>
    <property type="match status" value="1"/>
</dbReference>
<dbReference type="RefSeq" id="WP_091111519.1">
    <property type="nucleotide sequence ID" value="NZ_BKAF01000009.1"/>
</dbReference>
<proteinExistence type="predicted"/>
<dbReference type="InterPro" id="IPR058548">
    <property type="entry name" value="MlaB-like_STAS"/>
</dbReference>
<dbReference type="OrthoDB" id="3787650at2"/>
<sequence length="102" mass="11342">MDITTDGPALMLSGDFDVRSTWEVRNAIYAHLRDHDSDVVVDLTGVSTVDHTALKVLAMATRNATRDGHHLTLRGCGPAVRRMLHISRLIRVVELEREPMPA</sequence>
<dbReference type="InterPro" id="IPR036513">
    <property type="entry name" value="STAS_dom_sf"/>
</dbReference>
<dbReference type="PROSITE" id="PS50801">
    <property type="entry name" value="STAS"/>
    <property type="match status" value="1"/>
</dbReference>
<accession>A0A1I3F116</accession>
<dbReference type="EMBL" id="FOQG01000004">
    <property type="protein sequence ID" value="SFI04897.1"/>
    <property type="molecule type" value="Genomic_DNA"/>
</dbReference>
<evidence type="ECO:0000259" key="1">
    <source>
        <dbReference type="PROSITE" id="PS50801"/>
    </source>
</evidence>
<dbReference type="AlphaFoldDB" id="A0A1I3F116"/>